<dbReference type="GO" id="GO:0003677">
    <property type="term" value="F:DNA binding"/>
    <property type="evidence" value="ECO:0007669"/>
    <property type="project" value="InterPro"/>
</dbReference>
<keyword evidence="2" id="KW-1185">Reference proteome</keyword>
<evidence type="ECO:0000313" key="1">
    <source>
        <dbReference type="EMBL" id="GGO72984.1"/>
    </source>
</evidence>
<name>A0A917Z229_9ACTN</name>
<gene>
    <name evidence="1" type="ORF">GCM10012289_42320</name>
</gene>
<dbReference type="RefSeq" id="WP_189125879.1">
    <property type="nucleotide sequence ID" value="NZ_BMNH01000013.1"/>
</dbReference>
<dbReference type="SUPFAM" id="SSF82607">
    <property type="entry name" value="YbaB-like"/>
    <property type="match status" value="1"/>
</dbReference>
<dbReference type="InterPro" id="IPR036894">
    <property type="entry name" value="YbaB-like_sf"/>
</dbReference>
<organism evidence="1 2">
    <name type="scientific">Nonomuraea cavernae</name>
    <dbReference type="NCBI Taxonomy" id="2045107"/>
    <lineage>
        <taxon>Bacteria</taxon>
        <taxon>Bacillati</taxon>
        <taxon>Actinomycetota</taxon>
        <taxon>Actinomycetes</taxon>
        <taxon>Streptosporangiales</taxon>
        <taxon>Streptosporangiaceae</taxon>
        <taxon>Nonomuraea</taxon>
    </lineage>
</organism>
<evidence type="ECO:0000313" key="2">
    <source>
        <dbReference type="Proteomes" id="UP000646523"/>
    </source>
</evidence>
<dbReference type="EMBL" id="BMNH01000013">
    <property type="protein sequence ID" value="GGO72984.1"/>
    <property type="molecule type" value="Genomic_DNA"/>
</dbReference>
<dbReference type="Pfam" id="PF02575">
    <property type="entry name" value="YbaB_DNA_bd"/>
    <property type="match status" value="1"/>
</dbReference>
<accession>A0A917Z229</accession>
<dbReference type="Proteomes" id="UP000646523">
    <property type="component" value="Unassembled WGS sequence"/>
</dbReference>
<comment type="caution">
    <text evidence="1">The sequence shown here is derived from an EMBL/GenBank/DDBJ whole genome shotgun (WGS) entry which is preliminary data.</text>
</comment>
<sequence length="113" mass="12482">MMKRDESTGDPELDRLMAEFKSNSKELSGVMEQIGDVRGQATGAGDRITVQVSSSGELTSLRIDPRAMKMGSEELAEAILDAARRATEDAARRLMDLTRPYLGEDDRQAPPRR</sequence>
<reference evidence="1" key="2">
    <citation type="submission" date="2020-09" db="EMBL/GenBank/DDBJ databases">
        <authorList>
            <person name="Sun Q."/>
            <person name="Zhou Y."/>
        </authorList>
    </citation>
    <scope>NUCLEOTIDE SEQUENCE</scope>
    <source>
        <strain evidence="1">CGMCC 4.7368</strain>
    </source>
</reference>
<evidence type="ECO:0008006" key="3">
    <source>
        <dbReference type="Google" id="ProtNLM"/>
    </source>
</evidence>
<proteinExistence type="predicted"/>
<dbReference type="Gene3D" id="3.30.1310.10">
    <property type="entry name" value="Nucleoid-associated protein YbaB-like domain"/>
    <property type="match status" value="1"/>
</dbReference>
<reference evidence="1" key="1">
    <citation type="journal article" date="2014" name="Int. J. Syst. Evol. Microbiol.">
        <title>Complete genome sequence of Corynebacterium casei LMG S-19264T (=DSM 44701T), isolated from a smear-ripened cheese.</title>
        <authorList>
            <consortium name="US DOE Joint Genome Institute (JGI-PGF)"/>
            <person name="Walter F."/>
            <person name="Albersmeier A."/>
            <person name="Kalinowski J."/>
            <person name="Ruckert C."/>
        </authorList>
    </citation>
    <scope>NUCLEOTIDE SEQUENCE</scope>
    <source>
        <strain evidence="1">CGMCC 4.7368</strain>
    </source>
</reference>
<protein>
    <recommendedName>
        <fullName evidence="3">Nucleoid-associated protein</fullName>
    </recommendedName>
</protein>
<dbReference type="AlphaFoldDB" id="A0A917Z229"/>
<dbReference type="InterPro" id="IPR004401">
    <property type="entry name" value="YbaB/EbfC"/>
</dbReference>